<evidence type="ECO:0000259" key="1">
    <source>
        <dbReference type="Pfam" id="PF10108"/>
    </source>
</evidence>
<comment type="caution">
    <text evidence="2">The sequence shown here is derived from an EMBL/GenBank/DDBJ whole genome shotgun (WGS) entry which is preliminary data.</text>
</comment>
<dbReference type="RefSeq" id="WP_109645844.1">
    <property type="nucleotide sequence ID" value="NZ_QGGB01000004.1"/>
</dbReference>
<dbReference type="Proteomes" id="UP000245533">
    <property type="component" value="Unassembled WGS sequence"/>
</dbReference>
<evidence type="ECO:0000313" key="3">
    <source>
        <dbReference type="Proteomes" id="UP000245533"/>
    </source>
</evidence>
<organism evidence="2 3">
    <name type="scientific">Rhodohalobacter mucosus</name>
    <dbReference type="NCBI Taxonomy" id="2079485"/>
    <lineage>
        <taxon>Bacteria</taxon>
        <taxon>Pseudomonadati</taxon>
        <taxon>Balneolota</taxon>
        <taxon>Balneolia</taxon>
        <taxon>Balneolales</taxon>
        <taxon>Balneolaceae</taxon>
        <taxon>Rhodohalobacter</taxon>
    </lineage>
</organism>
<dbReference type="Pfam" id="PF10108">
    <property type="entry name" value="DNA_pol_B_exo2"/>
    <property type="match status" value="1"/>
</dbReference>
<reference evidence="2 3" key="1">
    <citation type="submission" date="2018-05" db="EMBL/GenBank/DDBJ databases">
        <title>Rhodohalobacter halophilus gen. nov., sp. nov., a moderately halophilic member of the family Balneolaceae.</title>
        <authorList>
            <person name="Liu Z.-W."/>
        </authorList>
    </citation>
    <scope>NUCLEOTIDE SEQUENCE [LARGE SCALE GENOMIC DNA]</scope>
    <source>
        <strain evidence="2 3">8A47</strain>
    </source>
</reference>
<gene>
    <name evidence="2" type="ORF">DDZ15_05250</name>
</gene>
<dbReference type="OrthoDB" id="9773351at2"/>
<sequence length="235" mass="27402">MFFIFDVETIPDFEFVRQVMNDSETGEDDLLLNASEQLARNTSGFLPPMYHRMVSWVGLWVENDGSPVQKTSWNGENEKEGLSALFDSLLTYKDFGLVHHNGRGFDLPLITYRSMKYNMQMPLRLSHYDIRYRFSKANVDLMDEFSNYGASSYPKLKHLGYLIGVPFKQTAEGNEVLAMYREGKLEEIEHYCYEDVMATYIVWLRMKYTTGDISEEIFTNLNQRALTKLKDIQKS</sequence>
<dbReference type="InterPro" id="IPR019288">
    <property type="entry name" value="3'-5'_exonuclease_PolB-like"/>
</dbReference>
<dbReference type="InterPro" id="IPR012337">
    <property type="entry name" value="RNaseH-like_sf"/>
</dbReference>
<dbReference type="Gene3D" id="3.30.420.10">
    <property type="entry name" value="Ribonuclease H-like superfamily/Ribonuclease H"/>
    <property type="match status" value="1"/>
</dbReference>
<dbReference type="InterPro" id="IPR036397">
    <property type="entry name" value="RNaseH_sf"/>
</dbReference>
<name>A0A316TRM1_9BACT</name>
<feature type="domain" description="Predicted 3'-5' exonuclease PolB-like" evidence="1">
    <location>
        <begin position="44"/>
        <end position="230"/>
    </location>
</feature>
<keyword evidence="3" id="KW-1185">Reference proteome</keyword>
<dbReference type="AlphaFoldDB" id="A0A316TRM1"/>
<evidence type="ECO:0000313" key="2">
    <source>
        <dbReference type="EMBL" id="PWN07207.1"/>
    </source>
</evidence>
<protein>
    <recommendedName>
        <fullName evidence="1">Predicted 3'-5' exonuclease PolB-like domain-containing protein</fullName>
    </recommendedName>
</protein>
<proteinExistence type="predicted"/>
<dbReference type="SUPFAM" id="SSF53098">
    <property type="entry name" value="Ribonuclease H-like"/>
    <property type="match status" value="1"/>
</dbReference>
<dbReference type="EMBL" id="QGGB01000004">
    <property type="protein sequence ID" value="PWN07207.1"/>
    <property type="molecule type" value="Genomic_DNA"/>
</dbReference>
<dbReference type="GO" id="GO:0003676">
    <property type="term" value="F:nucleic acid binding"/>
    <property type="evidence" value="ECO:0007669"/>
    <property type="project" value="InterPro"/>
</dbReference>
<accession>A0A316TRM1</accession>